<proteinExistence type="predicted"/>
<dbReference type="AlphaFoldDB" id="A0A9P8XRB0"/>
<organism evidence="2 3">
    <name type="scientific">Microdochium trichocladiopsis</name>
    <dbReference type="NCBI Taxonomy" id="1682393"/>
    <lineage>
        <taxon>Eukaryota</taxon>
        <taxon>Fungi</taxon>
        <taxon>Dikarya</taxon>
        <taxon>Ascomycota</taxon>
        <taxon>Pezizomycotina</taxon>
        <taxon>Sordariomycetes</taxon>
        <taxon>Xylariomycetidae</taxon>
        <taxon>Xylariales</taxon>
        <taxon>Microdochiaceae</taxon>
        <taxon>Microdochium</taxon>
    </lineage>
</organism>
<dbReference type="GeneID" id="70187045"/>
<protein>
    <submittedName>
        <fullName evidence="2">Uncharacterized protein</fullName>
    </submittedName>
</protein>
<accession>A0A9P8XRB0</accession>
<dbReference type="OrthoDB" id="5419928at2759"/>
<gene>
    <name evidence="2" type="ORF">B0I36DRAFT_355924</name>
</gene>
<dbReference type="Proteomes" id="UP000756346">
    <property type="component" value="Unassembled WGS sequence"/>
</dbReference>
<evidence type="ECO:0000313" key="2">
    <source>
        <dbReference type="EMBL" id="KAH7012528.1"/>
    </source>
</evidence>
<name>A0A9P8XRB0_9PEZI</name>
<dbReference type="RefSeq" id="XP_046004793.1">
    <property type="nucleotide sequence ID" value="XM_046157499.1"/>
</dbReference>
<keyword evidence="3" id="KW-1185">Reference proteome</keyword>
<reference evidence="2" key="1">
    <citation type="journal article" date="2021" name="Nat. Commun.">
        <title>Genetic determinants of endophytism in the Arabidopsis root mycobiome.</title>
        <authorList>
            <person name="Mesny F."/>
            <person name="Miyauchi S."/>
            <person name="Thiergart T."/>
            <person name="Pickel B."/>
            <person name="Atanasova L."/>
            <person name="Karlsson M."/>
            <person name="Huettel B."/>
            <person name="Barry K.W."/>
            <person name="Haridas S."/>
            <person name="Chen C."/>
            <person name="Bauer D."/>
            <person name="Andreopoulos W."/>
            <person name="Pangilinan J."/>
            <person name="LaButti K."/>
            <person name="Riley R."/>
            <person name="Lipzen A."/>
            <person name="Clum A."/>
            <person name="Drula E."/>
            <person name="Henrissat B."/>
            <person name="Kohler A."/>
            <person name="Grigoriev I.V."/>
            <person name="Martin F.M."/>
            <person name="Hacquard S."/>
        </authorList>
    </citation>
    <scope>NUCLEOTIDE SEQUENCE</scope>
    <source>
        <strain evidence="2">MPI-CAGE-CH-0230</strain>
    </source>
</reference>
<comment type="caution">
    <text evidence="2">The sequence shown here is derived from an EMBL/GenBank/DDBJ whole genome shotgun (WGS) entry which is preliminary data.</text>
</comment>
<sequence>MSRAVDAGATVSVGTVLAMGDNELAQFMQNNYKDDRNYDLPIDGWKELSDDERNDLAQRLNLAQSNNASSHPLDLDDLNLRLLQLLPNDSSNVRSKPLITRSTRSTSDDSLTDSNSYKTTDEINAYNDLVSDGGRPLYSIDIIQDVYMDPGNEHLTQTSPSGVFQRQLRNWQGFRRWQRHNRDREDSDDGSFLAYVERVKRHIRQDPLHRAPAQRLAQIEADPSFLQPTWLAQQCRRNLERRSLKEAGCEGFHAYVEAVRSRLARYGFAQTVTLKEASEDQDHLMTWIEYLNYQYWWLDKSIAKAESLEPGYQKLWNELVEKGILKAHETDDYG</sequence>
<feature type="region of interest" description="Disordered" evidence="1">
    <location>
        <begin position="93"/>
        <end position="117"/>
    </location>
</feature>
<feature type="compositionally biased region" description="Low complexity" evidence="1">
    <location>
        <begin position="100"/>
        <end position="116"/>
    </location>
</feature>
<evidence type="ECO:0000313" key="3">
    <source>
        <dbReference type="Proteomes" id="UP000756346"/>
    </source>
</evidence>
<evidence type="ECO:0000256" key="1">
    <source>
        <dbReference type="SAM" id="MobiDB-lite"/>
    </source>
</evidence>
<dbReference type="EMBL" id="JAGTJQ010000014">
    <property type="protein sequence ID" value="KAH7012528.1"/>
    <property type="molecule type" value="Genomic_DNA"/>
</dbReference>